<name>A0A2V1GZK7_9GAMM</name>
<keyword evidence="4 7" id="KW-0812">Transmembrane</keyword>
<gene>
    <name evidence="7" type="primary">ftsQ</name>
    <name evidence="10" type="ORF">DC094_02260</name>
</gene>
<organism evidence="10 11">
    <name type="scientific">Pelagibaculum spongiae</name>
    <dbReference type="NCBI Taxonomy" id="2080658"/>
    <lineage>
        <taxon>Bacteria</taxon>
        <taxon>Pseudomonadati</taxon>
        <taxon>Pseudomonadota</taxon>
        <taxon>Gammaproteobacteria</taxon>
        <taxon>Oceanospirillales</taxon>
        <taxon>Pelagibaculum</taxon>
    </lineage>
</organism>
<dbReference type="AlphaFoldDB" id="A0A2V1GZK7"/>
<feature type="domain" description="Cell division protein FtsQ/DivIB C-terminal" evidence="8">
    <location>
        <begin position="190"/>
        <end position="304"/>
    </location>
</feature>
<dbReference type="RefSeq" id="WP_116685458.1">
    <property type="nucleotide sequence ID" value="NZ_CAWNYD010000001.1"/>
</dbReference>
<comment type="similarity">
    <text evidence="7">Belongs to the FtsQ/DivIB family. FtsQ subfamily.</text>
</comment>
<dbReference type="GO" id="GO:0005886">
    <property type="term" value="C:plasma membrane"/>
    <property type="evidence" value="ECO:0007669"/>
    <property type="project" value="UniProtKB-SubCell"/>
</dbReference>
<dbReference type="EMBL" id="QDDL01000001">
    <property type="protein sequence ID" value="PVZ71869.1"/>
    <property type="molecule type" value="Genomic_DNA"/>
</dbReference>
<keyword evidence="2 7" id="KW-0997">Cell inner membrane</keyword>
<comment type="subunit">
    <text evidence="7">Part of a complex composed of FtsB, FtsL and FtsQ.</text>
</comment>
<evidence type="ECO:0000313" key="11">
    <source>
        <dbReference type="Proteomes" id="UP000244906"/>
    </source>
</evidence>
<evidence type="ECO:0000256" key="1">
    <source>
        <dbReference type="ARBA" id="ARBA00022475"/>
    </source>
</evidence>
<dbReference type="InterPro" id="IPR026579">
    <property type="entry name" value="FtsQ"/>
</dbReference>
<protein>
    <recommendedName>
        <fullName evidence="7">Cell division protein FtsQ</fullName>
    </recommendedName>
</protein>
<dbReference type="Pfam" id="PF08478">
    <property type="entry name" value="POTRA_1"/>
    <property type="match status" value="1"/>
</dbReference>
<comment type="subcellular location">
    <subcellularLocation>
        <location evidence="7">Cell inner membrane</location>
        <topology evidence="7">Single-pass type II membrane protein</topology>
    </subcellularLocation>
    <text evidence="7">Localizes to the division septum.</text>
</comment>
<keyword evidence="5 7" id="KW-1133">Transmembrane helix</keyword>
<evidence type="ECO:0000256" key="5">
    <source>
        <dbReference type="ARBA" id="ARBA00022989"/>
    </source>
</evidence>
<evidence type="ECO:0000256" key="4">
    <source>
        <dbReference type="ARBA" id="ARBA00022692"/>
    </source>
</evidence>
<dbReference type="PANTHER" id="PTHR35851">
    <property type="entry name" value="CELL DIVISION PROTEIN FTSQ"/>
    <property type="match status" value="1"/>
</dbReference>
<dbReference type="InterPro" id="IPR005548">
    <property type="entry name" value="Cell_div_FtsQ/DivIB_C"/>
</dbReference>
<dbReference type="GO" id="GO:0032153">
    <property type="term" value="C:cell division site"/>
    <property type="evidence" value="ECO:0007669"/>
    <property type="project" value="UniProtKB-UniRule"/>
</dbReference>
<evidence type="ECO:0000259" key="9">
    <source>
        <dbReference type="Pfam" id="PF08478"/>
    </source>
</evidence>
<comment type="function">
    <text evidence="7">Essential cell division protein. May link together the upstream cell division proteins, which are predominantly cytoplasmic, with the downstream cell division proteins, which are predominantly periplasmic. May control correct divisome assembly.</text>
</comment>
<keyword evidence="11" id="KW-1185">Reference proteome</keyword>
<evidence type="ECO:0000256" key="2">
    <source>
        <dbReference type="ARBA" id="ARBA00022519"/>
    </source>
</evidence>
<evidence type="ECO:0000256" key="7">
    <source>
        <dbReference type="HAMAP-Rule" id="MF_00911"/>
    </source>
</evidence>
<proteinExistence type="inferred from homology"/>
<keyword evidence="7" id="KW-0472">Membrane</keyword>
<dbReference type="GO" id="GO:0043093">
    <property type="term" value="P:FtsZ-dependent cytokinesis"/>
    <property type="evidence" value="ECO:0007669"/>
    <property type="project" value="UniProtKB-UniRule"/>
</dbReference>
<evidence type="ECO:0000256" key="6">
    <source>
        <dbReference type="ARBA" id="ARBA00023306"/>
    </source>
</evidence>
<dbReference type="Gene3D" id="3.40.50.11690">
    <property type="entry name" value="Cell division protein FtsQ/DivIB"/>
    <property type="match status" value="1"/>
</dbReference>
<dbReference type="GO" id="GO:0090529">
    <property type="term" value="P:cell septum assembly"/>
    <property type="evidence" value="ECO:0007669"/>
    <property type="project" value="InterPro"/>
</dbReference>
<keyword evidence="3 7" id="KW-0132">Cell division</keyword>
<dbReference type="Pfam" id="PF03799">
    <property type="entry name" value="FtsQ_DivIB_C"/>
    <property type="match status" value="1"/>
</dbReference>
<feature type="domain" description="POTRA" evidence="9">
    <location>
        <begin position="118"/>
        <end position="183"/>
    </location>
</feature>
<dbReference type="HAMAP" id="MF_00911">
    <property type="entry name" value="FtsQ_subfam"/>
    <property type="match status" value="1"/>
</dbReference>
<comment type="caution">
    <text evidence="10">The sequence shown here is derived from an EMBL/GenBank/DDBJ whole genome shotgun (WGS) entry which is preliminary data.</text>
</comment>
<keyword evidence="1 7" id="KW-1003">Cell membrane</keyword>
<dbReference type="InterPro" id="IPR013685">
    <property type="entry name" value="POTRA_FtsQ_type"/>
</dbReference>
<dbReference type="Gene3D" id="3.10.20.310">
    <property type="entry name" value="membrane protein fhac"/>
    <property type="match status" value="1"/>
</dbReference>
<evidence type="ECO:0000313" key="10">
    <source>
        <dbReference type="EMBL" id="PVZ71869.1"/>
    </source>
</evidence>
<feature type="transmembrane region" description="Helical" evidence="7">
    <location>
        <begin position="88"/>
        <end position="111"/>
    </location>
</feature>
<dbReference type="Proteomes" id="UP000244906">
    <property type="component" value="Unassembled WGS sequence"/>
</dbReference>
<dbReference type="InterPro" id="IPR045335">
    <property type="entry name" value="FtsQ_C_sf"/>
</dbReference>
<sequence>MDQRIEPQMSNEANLNLDSDALSVDASLEITSSTGEGFSSLTDDVLTARSDDELIDHVNEIAMPTKKVSKARRPVIKVQLKRSFRHRLTVASSSSILLLVFVVMWGGAVLISRPQNWPISHVEVIGVINQQDQARIQQQLKGIASDGFFNLKLPEWQYKLEQIPWVAQVQLQRVWPDHLRVQVAMRQPAARWGNQALIDISGKVFLPGGKGLPTESGIIDAPDSLSESALALFAASSELLASEQLTIERLRLNQRRSVEIVLKNGLLLKAGDMALAENRLRRMIGVYKKHLSPVLNDIDYVDLRHTHGFAVGWRESVKARKGKNA</sequence>
<evidence type="ECO:0000259" key="8">
    <source>
        <dbReference type="Pfam" id="PF03799"/>
    </source>
</evidence>
<accession>A0A2V1GZK7</accession>
<dbReference type="PANTHER" id="PTHR35851:SF1">
    <property type="entry name" value="CELL DIVISION PROTEIN FTSQ"/>
    <property type="match status" value="1"/>
</dbReference>
<evidence type="ECO:0000256" key="3">
    <source>
        <dbReference type="ARBA" id="ARBA00022618"/>
    </source>
</evidence>
<dbReference type="OrthoDB" id="9790370at2"/>
<reference evidence="10 11" key="1">
    <citation type="submission" date="2018-04" db="EMBL/GenBank/DDBJ databases">
        <title>Thalassorhabdus spongiae gen. nov., sp. nov., isolated from a marine sponge in South-West Iceland.</title>
        <authorList>
            <person name="Knobloch S."/>
            <person name="Daussin A."/>
            <person name="Johannsson R."/>
            <person name="Marteinsson V.T."/>
        </authorList>
    </citation>
    <scope>NUCLEOTIDE SEQUENCE [LARGE SCALE GENOMIC DNA]</scope>
    <source>
        <strain evidence="10 11">Hp12</strain>
    </source>
</reference>
<keyword evidence="6 7" id="KW-0131">Cell cycle</keyword>